<accession>A0ABQ6R8N8</accession>
<gene>
    <name evidence="2" type="ORF">ERX35_005260</name>
</gene>
<evidence type="ECO:0000313" key="3">
    <source>
        <dbReference type="Proteomes" id="UP000295735"/>
    </source>
</evidence>
<dbReference type="SMART" id="SM00530">
    <property type="entry name" value="HTH_XRE"/>
    <property type="match status" value="1"/>
</dbReference>
<evidence type="ECO:0000313" key="2">
    <source>
        <dbReference type="EMBL" id="KAA1039488.1"/>
    </source>
</evidence>
<evidence type="ECO:0000259" key="1">
    <source>
        <dbReference type="PROSITE" id="PS50943"/>
    </source>
</evidence>
<dbReference type="CDD" id="cd00093">
    <property type="entry name" value="HTH_XRE"/>
    <property type="match status" value="1"/>
</dbReference>
<dbReference type="PROSITE" id="PS50943">
    <property type="entry name" value="HTH_CROC1"/>
    <property type="match status" value="1"/>
</dbReference>
<dbReference type="InterPro" id="IPR001387">
    <property type="entry name" value="Cro/C1-type_HTH"/>
</dbReference>
<dbReference type="Proteomes" id="UP000295735">
    <property type="component" value="Unassembled WGS sequence"/>
</dbReference>
<dbReference type="SUPFAM" id="SSF47413">
    <property type="entry name" value="lambda repressor-like DNA-binding domains"/>
    <property type="match status" value="1"/>
</dbReference>
<dbReference type="Pfam" id="PF01381">
    <property type="entry name" value="HTH_3"/>
    <property type="match status" value="1"/>
</dbReference>
<dbReference type="InterPro" id="IPR010982">
    <property type="entry name" value="Lambda_DNA-bd_dom_sf"/>
</dbReference>
<proteinExistence type="predicted"/>
<reference evidence="2 3" key="1">
    <citation type="submission" date="2019-09" db="EMBL/GenBank/DDBJ databases">
        <authorList>
            <person name="Mazhar S."/>
            <person name="Altermann E."/>
            <person name="Hill C."/>
            <person name="Mcauliffe O."/>
        </authorList>
    </citation>
    <scope>NUCLEOTIDE SEQUENCE [LARGE SCALE GENOMIC DNA]</scope>
    <source>
        <strain evidence="2 3">ATCC 51831</strain>
    </source>
</reference>
<name>A0ABQ6R8N8_9STAP</name>
<protein>
    <submittedName>
        <fullName evidence="2">Helix-turn-helix transcriptional regulator</fullName>
    </submittedName>
</protein>
<organism evidence="2 3">
    <name type="scientific">Macrococcus equipercicus</name>
    <dbReference type="NCBI Taxonomy" id="69967"/>
    <lineage>
        <taxon>Bacteria</taxon>
        <taxon>Bacillati</taxon>
        <taxon>Bacillota</taxon>
        <taxon>Bacilli</taxon>
        <taxon>Bacillales</taxon>
        <taxon>Staphylococcaceae</taxon>
        <taxon>Macrococcus</taxon>
    </lineage>
</organism>
<dbReference type="EMBL" id="SCWC02000003">
    <property type="protein sequence ID" value="KAA1039488.1"/>
    <property type="molecule type" value="Genomic_DNA"/>
</dbReference>
<dbReference type="Gene3D" id="1.10.260.40">
    <property type="entry name" value="lambda repressor-like DNA-binding domains"/>
    <property type="match status" value="1"/>
</dbReference>
<sequence>MFKCYSIQTELDKRMTLKGYTNMTLAEAVGVTYQHLSSIRNRKVNASPKLAKRIADSLGVEIEQIFTIEAKK</sequence>
<comment type="caution">
    <text evidence="2">The sequence shown here is derived from an EMBL/GenBank/DDBJ whole genome shotgun (WGS) entry which is preliminary data.</text>
</comment>
<keyword evidence="3" id="KW-1185">Reference proteome</keyword>
<feature type="domain" description="HTH cro/C1-type" evidence="1">
    <location>
        <begin position="25"/>
        <end position="65"/>
    </location>
</feature>